<dbReference type="Gene3D" id="3.30.70.2970">
    <property type="entry name" value="Protein of unknown function (DUF541), domain 2"/>
    <property type="match status" value="1"/>
</dbReference>
<name>A0A9X3L9D0_9BACI</name>
<proteinExistence type="predicted"/>
<protein>
    <submittedName>
        <fullName evidence="1">SIMPL domain-containing protein</fullName>
    </submittedName>
</protein>
<dbReference type="EMBL" id="JAMKBI010000007">
    <property type="protein sequence ID" value="MCZ8533795.1"/>
    <property type="molecule type" value="Genomic_DNA"/>
</dbReference>
<dbReference type="InterPro" id="IPR007497">
    <property type="entry name" value="SIMPL/DUF541"/>
</dbReference>
<dbReference type="PANTHER" id="PTHR34387">
    <property type="entry name" value="SLR1258 PROTEIN"/>
    <property type="match status" value="1"/>
</dbReference>
<dbReference type="RefSeq" id="WP_269922073.1">
    <property type="nucleotide sequence ID" value="NZ_JAMKBI010000007.1"/>
</dbReference>
<dbReference type="Gene3D" id="3.30.110.170">
    <property type="entry name" value="Protein of unknown function (DUF541), domain 1"/>
    <property type="match status" value="1"/>
</dbReference>
<dbReference type="PANTHER" id="PTHR34387:SF1">
    <property type="entry name" value="PERIPLASMIC IMMUNOGENIC PROTEIN"/>
    <property type="match status" value="1"/>
</dbReference>
<dbReference type="InterPro" id="IPR052022">
    <property type="entry name" value="26kDa_periplasmic_antigen"/>
</dbReference>
<accession>A0A9X3L9D0</accession>
<evidence type="ECO:0000313" key="1">
    <source>
        <dbReference type="EMBL" id="MCZ8533795.1"/>
    </source>
</evidence>
<keyword evidence="2" id="KW-1185">Reference proteome</keyword>
<dbReference type="Pfam" id="PF04402">
    <property type="entry name" value="SIMPL"/>
    <property type="match status" value="1"/>
</dbReference>
<dbReference type="Proteomes" id="UP001152172">
    <property type="component" value="Unassembled WGS sequence"/>
</dbReference>
<sequence length="217" mass="23788">MLYSGIPTLSVPMVRVITVTGSGVVEVSPNYVQLQVEVRTEGEEVQQTQTENAEIMSRVIQSLLALNIPRENIQTAAFNVFPQYDYIEGKQLFRGYEVTNAITVKIDDVGKAGIVIDTAVANGANSISSIQFGLDNPELVYQQALQRALHDAQVKAQTIAQTMKLTLHPQPISIVEEQQQSGPERYKTLSMASSQAGTPIEQGEISITATVTVKYQY</sequence>
<gene>
    <name evidence="1" type="ORF">M9R61_10785</name>
</gene>
<comment type="caution">
    <text evidence="1">The sequence shown here is derived from an EMBL/GenBank/DDBJ whole genome shotgun (WGS) entry which is preliminary data.</text>
</comment>
<organism evidence="1 2">
    <name type="scientific">Psychrobacillus psychrodurans</name>
    <dbReference type="NCBI Taxonomy" id="126157"/>
    <lineage>
        <taxon>Bacteria</taxon>
        <taxon>Bacillati</taxon>
        <taxon>Bacillota</taxon>
        <taxon>Bacilli</taxon>
        <taxon>Bacillales</taxon>
        <taxon>Bacillaceae</taxon>
        <taxon>Psychrobacillus</taxon>
    </lineage>
</organism>
<dbReference type="GO" id="GO:0006974">
    <property type="term" value="P:DNA damage response"/>
    <property type="evidence" value="ECO:0007669"/>
    <property type="project" value="TreeGrafter"/>
</dbReference>
<evidence type="ECO:0000313" key="2">
    <source>
        <dbReference type="Proteomes" id="UP001152172"/>
    </source>
</evidence>
<reference evidence="1" key="1">
    <citation type="submission" date="2022-05" db="EMBL/GenBank/DDBJ databases">
        <authorList>
            <person name="Colautti A."/>
            <person name="Iacumin L."/>
        </authorList>
    </citation>
    <scope>NUCLEOTIDE SEQUENCE</scope>
    <source>
        <strain evidence="1">DSM 30747</strain>
    </source>
</reference>
<dbReference type="AlphaFoldDB" id="A0A9X3L9D0"/>